<keyword evidence="2" id="KW-1185">Reference proteome</keyword>
<evidence type="ECO:0000313" key="2">
    <source>
        <dbReference type="Proteomes" id="UP001207468"/>
    </source>
</evidence>
<dbReference type="EMBL" id="JAGFNK010000267">
    <property type="protein sequence ID" value="KAI9454798.1"/>
    <property type="molecule type" value="Genomic_DNA"/>
</dbReference>
<evidence type="ECO:0000313" key="1">
    <source>
        <dbReference type="EMBL" id="KAI9454798.1"/>
    </source>
</evidence>
<proteinExistence type="predicted"/>
<organism evidence="1 2">
    <name type="scientific">Russula earlei</name>
    <dbReference type="NCBI Taxonomy" id="71964"/>
    <lineage>
        <taxon>Eukaryota</taxon>
        <taxon>Fungi</taxon>
        <taxon>Dikarya</taxon>
        <taxon>Basidiomycota</taxon>
        <taxon>Agaricomycotina</taxon>
        <taxon>Agaricomycetes</taxon>
        <taxon>Russulales</taxon>
        <taxon>Russulaceae</taxon>
        <taxon>Russula</taxon>
    </lineage>
</organism>
<accession>A0ACC0U102</accession>
<protein>
    <submittedName>
        <fullName evidence="1">Uncharacterized protein</fullName>
    </submittedName>
</protein>
<dbReference type="Proteomes" id="UP001207468">
    <property type="component" value="Unassembled WGS sequence"/>
</dbReference>
<reference evidence="1" key="1">
    <citation type="submission" date="2021-03" db="EMBL/GenBank/DDBJ databases">
        <title>Evolutionary priming and transition to the ectomycorrhizal habit in an iconic lineage of mushroom-forming fungi: is preadaptation a requirement?</title>
        <authorList>
            <consortium name="DOE Joint Genome Institute"/>
            <person name="Looney B.P."/>
            <person name="Miyauchi S."/>
            <person name="Morin E."/>
            <person name="Drula E."/>
            <person name="Courty P.E."/>
            <person name="Chicoki N."/>
            <person name="Fauchery L."/>
            <person name="Kohler A."/>
            <person name="Kuo A."/>
            <person name="LaButti K."/>
            <person name="Pangilinan J."/>
            <person name="Lipzen A."/>
            <person name="Riley R."/>
            <person name="Andreopoulos W."/>
            <person name="He G."/>
            <person name="Johnson J."/>
            <person name="Barry K.W."/>
            <person name="Grigoriev I.V."/>
            <person name="Nagy L."/>
            <person name="Hibbett D."/>
            <person name="Henrissat B."/>
            <person name="Matheny P.B."/>
            <person name="Labbe J."/>
            <person name="Martin A.F."/>
        </authorList>
    </citation>
    <scope>NUCLEOTIDE SEQUENCE</scope>
    <source>
        <strain evidence="1">BPL698</strain>
    </source>
</reference>
<comment type="caution">
    <text evidence="1">The sequence shown here is derived from an EMBL/GenBank/DDBJ whole genome shotgun (WGS) entry which is preliminary data.</text>
</comment>
<sequence>MSSIEQTTTSFNFQLIVDALVDYTEKTEREKAFKEYRNRNRTLINCLSPAVNVLHAFSSTLSEAVVLVPFPPAKAIFVGIDVLLAAASGVSSSYDALLDLFDYLGNFLKRLEIYTNIPPTSLMTDMIVKIMVKLLAVLGLATKQIKHGRIVKFAKKLLGETEVEAVLQRLDRLSQEEARMTVAQTLGVVHGLMARPPQTTFDSI</sequence>
<gene>
    <name evidence="1" type="ORF">F5148DRAFT_415117</name>
</gene>
<name>A0ACC0U102_9AGAM</name>